<dbReference type="Pfam" id="PF04504">
    <property type="entry name" value="GeBP-like_DBD"/>
    <property type="match status" value="1"/>
</dbReference>
<feature type="compositionally biased region" description="Low complexity" evidence="2">
    <location>
        <begin position="246"/>
        <end position="255"/>
    </location>
</feature>
<evidence type="ECO:0000313" key="6">
    <source>
        <dbReference type="Proteomes" id="UP000886885"/>
    </source>
</evidence>
<gene>
    <name evidence="5" type="ORF">POTOM_005577</name>
</gene>
<accession>A0A8X8AJH9</accession>
<evidence type="ECO:0000256" key="3">
    <source>
        <dbReference type="SAM" id="Phobius"/>
    </source>
</evidence>
<dbReference type="OrthoDB" id="669440at2759"/>
<evidence type="ECO:0000256" key="1">
    <source>
        <dbReference type="ARBA" id="ARBA00010820"/>
    </source>
</evidence>
<feature type="region of interest" description="Disordered" evidence="2">
    <location>
        <begin position="233"/>
        <end position="255"/>
    </location>
</feature>
<dbReference type="InterPro" id="IPR053932">
    <property type="entry name" value="GeBP-like_DBD"/>
</dbReference>
<proteinExistence type="inferred from homology"/>
<keyword evidence="3" id="KW-0472">Membrane</keyword>
<comment type="similarity">
    <text evidence="1">Belongs to the GeBP family.</text>
</comment>
<dbReference type="PANTHER" id="PTHR31662">
    <property type="entry name" value="BNAANNG10740D PROTEIN-RELATED"/>
    <property type="match status" value="1"/>
</dbReference>
<dbReference type="EMBL" id="JAAWWB010000002">
    <property type="protein sequence ID" value="KAG6789479.1"/>
    <property type="molecule type" value="Genomic_DNA"/>
</dbReference>
<dbReference type="GO" id="GO:0006355">
    <property type="term" value="P:regulation of DNA-templated transcription"/>
    <property type="evidence" value="ECO:0007669"/>
    <property type="project" value="InterPro"/>
</dbReference>
<evidence type="ECO:0000259" key="4">
    <source>
        <dbReference type="Pfam" id="PF04504"/>
    </source>
</evidence>
<keyword evidence="6" id="KW-1185">Reference proteome</keyword>
<evidence type="ECO:0000256" key="2">
    <source>
        <dbReference type="SAM" id="MobiDB-lite"/>
    </source>
</evidence>
<name>A0A8X8AJH9_POPTO</name>
<dbReference type="AlphaFoldDB" id="A0A8X8AJH9"/>
<dbReference type="PANTHER" id="PTHR31662:SF1">
    <property type="entry name" value="OS01G0249900 PROTEIN"/>
    <property type="match status" value="1"/>
</dbReference>
<reference evidence="5" key="1">
    <citation type="journal article" date="2020" name="bioRxiv">
        <title>Hybrid origin of Populus tomentosa Carr. identified through genome sequencing and phylogenomic analysis.</title>
        <authorList>
            <person name="An X."/>
            <person name="Gao K."/>
            <person name="Chen Z."/>
            <person name="Li J."/>
            <person name="Yang X."/>
            <person name="Yang X."/>
            <person name="Zhou J."/>
            <person name="Guo T."/>
            <person name="Zhao T."/>
            <person name="Huang S."/>
            <person name="Miao D."/>
            <person name="Khan W.U."/>
            <person name="Rao P."/>
            <person name="Ye M."/>
            <person name="Lei B."/>
            <person name="Liao W."/>
            <person name="Wang J."/>
            <person name="Ji L."/>
            <person name="Li Y."/>
            <person name="Guo B."/>
            <person name="Mustafa N.S."/>
            <person name="Li S."/>
            <person name="Yun Q."/>
            <person name="Keller S.R."/>
            <person name="Mao J."/>
            <person name="Zhang R."/>
            <person name="Strauss S.H."/>
        </authorList>
    </citation>
    <scope>NUCLEOTIDE SEQUENCE</scope>
    <source>
        <strain evidence="5">GM15</strain>
        <tissue evidence="5">Leaf</tissue>
    </source>
</reference>
<feature type="transmembrane region" description="Helical" evidence="3">
    <location>
        <begin position="437"/>
        <end position="458"/>
    </location>
</feature>
<feature type="region of interest" description="Disordered" evidence="2">
    <location>
        <begin position="269"/>
        <end position="292"/>
    </location>
</feature>
<keyword evidence="3" id="KW-1133">Transmembrane helix</keyword>
<dbReference type="InterPro" id="IPR007592">
    <property type="entry name" value="GEBP"/>
</dbReference>
<dbReference type="Proteomes" id="UP000886885">
    <property type="component" value="Chromosome 1D"/>
</dbReference>
<protein>
    <recommendedName>
        <fullName evidence="4">Glabrous enhancer-binding protein-like DBD domain-containing protein</fullName>
    </recommendedName>
</protein>
<dbReference type="GO" id="GO:0005634">
    <property type="term" value="C:nucleus"/>
    <property type="evidence" value="ECO:0007669"/>
    <property type="project" value="TreeGrafter"/>
</dbReference>
<organism evidence="5 6">
    <name type="scientific">Populus tomentosa</name>
    <name type="common">Chinese white poplar</name>
    <dbReference type="NCBI Taxonomy" id="118781"/>
    <lineage>
        <taxon>Eukaryota</taxon>
        <taxon>Viridiplantae</taxon>
        <taxon>Streptophyta</taxon>
        <taxon>Embryophyta</taxon>
        <taxon>Tracheophyta</taxon>
        <taxon>Spermatophyta</taxon>
        <taxon>Magnoliopsida</taxon>
        <taxon>eudicotyledons</taxon>
        <taxon>Gunneridae</taxon>
        <taxon>Pentapetalae</taxon>
        <taxon>rosids</taxon>
        <taxon>fabids</taxon>
        <taxon>Malpighiales</taxon>
        <taxon>Salicaceae</taxon>
        <taxon>Saliceae</taxon>
        <taxon>Populus</taxon>
    </lineage>
</organism>
<keyword evidence="3" id="KW-0812">Transmembrane</keyword>
<evidence type="ECO:0000313" key="5">
    <source>
        <dbReference type="EMBL" id="KAG6789479.1"/>
    </source>
</evidence>
<feature type="domain" description="Glabrous enhancer-binding protein-like DBD" evidence="4">
    <location>
        <begin position="128"/>
        <end position="224"/>
    </location>
</feature>
<feature type="region of interest" description="Disordered" evidence="2">
    <location>
        <begin position="1"/>
        <end position="68"/>
    </location>
</feature>
<feature type="compositionally biased region" description="Acidic residues" evidence="2">
    <location>
        <begin position="1"/>
        <end position="24"/>
    </location>
</feature>
<comment type="caution">
    <text evidence="5">The sequence shown here is derived from an EMBL/GenBank/DDBJ whole genome shotgun (WGS) entry which is preliminary data.</text>
</comment>
<sequence length="470" mass="52287">MAAEQDDTVFDQDLEVDDEDEDDQSSQSQNDDLEDDLEIENDDTLPENDDVLSEELLEDDDTSTSAAVPTAVPAVTIASIPAVTTTTTAVASDSTPDVLKRQRVPPDTTIIASQDSKKPQFDDTRRLFQRLWTDEDEIELLQGFLDYTTTKGTVNNHHNDTALFYDQIKSKLQLDFNKNQLVEKLRRLKKKYRNVLNKINSGKDFCFKSPHDQATFEISRKIWSSTGKIAGFGNEDGHNLDDDDGGNPNPNPNFNNHNVMMDADVAVKIEDQRSTPRSRKRSRSRPVVGVRTEEKRVLMNDGFVGNETNVNGGGSGNGNLSSVIEETMRSCLSPLFKELLSNMAGAGMGGVGRGVGGLAMNAMPLSFGVGDAMMMDEKWRKQHILELEVYSKRLELVQDQIRSQLDELRIHGSFHIVEFLSLASISWNSLNLLPKGLSVMVLEFVLLLLQVAMAYMIVGSLKELDIAARL</sequence>
<feature type="compositionally biased region" description="Acidic residues" evidence="2">
    <location>
        <begin position="31"/>
        <end position="62"/>
    </location>
</feature>